<dbReference type="GO" id="GO:0005886">
    <property type="term" value="C:plasma membrane"/>
    <property type="evidence" value="ECO:0007669"/>
    <property type="project" value="UniProtKB-SubCell"/>
</dbReference>
<evidence type="ECO:0000313" key="17">
    <source>
        <dbReference type="Proteomes" id="UP001591681"/>
    </source>
</evidence>
<keyword evidence="7 13" id="KW-0297">G-protein coupled receptor</keyword>
<keyword evidence="6 14" id="KW-1133">Transmembrane helix</keyword>
<dbReference type="GO" id="GO:0007608">
    <property type="term" value="P:sensory perception of smell"/>
    <property type="evidence" value="ECO:0007669"/>
    <property type="project" value="UniProtKB-KW"/>
</dbReference>
<feature type="transmembrane region" description="Helical" evidence="14">
    <location>
        <begin position="25"/>
        <end position="50"/>
    </location>
</feature>
<keyword evidence="4 13" id="KW-0812">Transmembrane</keyword>
<accession>A0ABD1KC58</accession>
<dbReference type="PRINTS" id="PR00237">
    <property type="entry name" value="GPCRRHODOPSN"/>
</dbReference>
<evidence type="ECO:0000256" key="14">
    <source>
        <dbReference type="RuleBase" id="RU363047"/>
    </source>
</evidence>
<dbReference type="Gene3D" id="1.20.1070.10">
    <property type="entry name" value="Rhodopsin 7-helix transmembrane proteins"/>
    <property type="match status" value="1"/>
</dbReference>
<keyword evidence="17" id="KW-1185">Reference proteome</keyword>
<evidence type="ECO:0000259" key="15">
    <source>
        <dbReference type="PROSITE" id="PS50262"/>
    </source>
</evidence>
<keyword evidence="12 13" id="KW-0807">Transducer</keyword>
<keyword evidence="9" id="KW-1015">Disulfide bond</keyword>
<gene>
    <name evidence="16" type="ORF">ACEWY4_008846</name>
</gene>
<evidence type="ECO:0000256" key="6">
    <source>
        <dbReference type="ARBA" id="ARBA00022989"/>
    </source>
</evidence>
<dbReference type="InterPro" id="IPR000276">
    <property type="entry name" value="GPCR_Rhodpsn"/>
</dbReference>
<dbReference type="InterPro" id="IPR000725">
    <property type="entry name" value="Olfact_rcpt"/>
</dbReference>
<evidence type="ECO:0000256" key="10">
    <source>
        <dbReference type="ARBA" id="ARBA00023170"/>
    </source>
</evidence>
<keyword evidence="5 14" id="KW-0552">Olfaction</keyword>
<dbReference type="SUPFAM" id="SSF81321">
    <property type="entry name" value="Family A G protein-coupled receptor-like"/>
    <property type="match status" value="1"/>
</dbReference>
<evidence type="ECO:0000313" key="16">
    <source>
        <dbReference type="EMBL" id="KAL2096698.1"/>
    </source>
</evidence>
<evidence type="ECO:0000256" key="8">
    <source>
        <dbReference type="ARBA" id="ARBA00023136"/>
    </source>
</evidence>
<dbReference type="SMART" id="SM01381">
    <property type="entry name" value="7TM_GPCR_Srsx"/>
    <property type="match status" value="1"/>
</dbReference>
<comment type="subcellular location">
    <subcellularLocation>
        <location evidence="1 14">Cell membrane</location>
        <topology evidence="1 14">Multi-pass membrane protein</topology>
    </subcellularLocation>
</comment>
<sequence length="316" mass="35610">MESNVLNQTFSFELKIASFDIPPSAVYPIFIIGMLIYLFSVVSNLAILLLIATQKSLHKPMFYILFSLPLNDLVGITAMFPRMLIDIVTKRYTVYYPTCVLQGFLLHMFAGGTLFVLAAMAFDRYIAICKPLRYHAIMTPVTVAGILALAWGTDFALILVLFLLQARVRRCRIFILNVFCSNVTLLNLSCGEDTTINNIYGLFITAFMQIVTIAVQLFSYIQILLTCVFNKQSNAKTKAVNTCLAQIMVFLIFEFIGMFGILSSRFPNVPTNARMLISIMIYLVLPVINPIIYGMKTKDIRIAFLHVVKIKKSSLT</sequence>
<dbReference type="AlphaFoldDB" id="A0ABD1KC58"/>
<organism evidence="16 17">
    <name type="scientific">Coilia grayii</name>
    <name type="common">Gray's grenadier anchovy</name>
    <dbReference type="NCBI Taxonomy" id="363190"/>
    <lineage>
        <taxon>Eukaryota</taxon>
        <taxon>Metazoa</taxon>
        <taxon>Chordata</taxon>
        <taxon>Craniata</taxon>
        <taxon>Vertebrata</taxon>
        <taxon>Euteleostomi</taxon>
        <taxon>Actinopterygii</taxon>
        <taxon>Neopterygii</taxon>
        <taxon>Teleostei</taxon>
        <taxon>Clupei</taxon>
        <taxon>Clupeiformes</taxon>
        <taxon>Clupeoidei</taxon>
        <taxon>Engraulidae</taxon>
        <taxon>Coilinae</taxon>
        <taxon>Coilia</taxon>
    </lineage>
</organism>
<dbReference type="Proteomes" id="UP001591681">
    <property type="component" value="Unassembled WGS sequence"/>
</dbReference>
<keyword evidence="8 14" id="KW-0472">Membrane</keyword>
<comment type="caution">
    <text evidence="16">The sequence shown here is derived from an EMBL/GenBank/DDBJ whole genome shotgun (WGS) entry which is preliminary data.</text>
</comment>
<keyword evidence="3 14" id="KW-0716">Sensory transduction</keyword>
<feature type="transmembrane region" description="Helical" evidence="14">
    <location>
        <begin position="62"/>
        <end position="80"/>
    </location>
</feature>
<reference evidence="16 17" key="1">
    <citation type="submission" date="2024-09" db="EMBL/GenBank/DDBJ databases">
        <title>A chromosome-level genome assembly of Gray's grenadier anchovy, Coilia grayii.</title>
        <authorList>
            <person name="Fu Z."/>
        </authorList>
    </citation>
    <scope>NUCLEOTIDE SEQUENCE [LARGE SCALE GENOMIC DNA]</scope>
    <source>
        <strain evidence="16">G4</strain>
        <tissue evidence="16">Muscle</tissue>
    </source>
</reference>
<comment type="similarity">
    <text evidence="13">Belongs to the G-protein coupled receptor 1 family.</text>
</comment>
<evidence type="ECO:0000256" key="11">
    <source>
        <dbReference type="ARBA" id="ARBA00023180"/>
    </source>
</evidence>
<evidence type="ECO:0000256" key="7">
    <source>
        <dbReference type="ARBA" id="ARBA00023040"/>
    </source>
</evidence>
<keyword evidence="11" id="KW-0325">Glycoprotein</keyword>
<feature type="transmembrane region" description="Helical" evidence="14">
    <location>
        <begin position="100"/>
        <end position="122"/>
    </location>
</feature>
<dbReference type="GO" id="GO:0004930">
    <property type="term" value="F:G protein-coupled receptor activity"/>
    <property type="evidence" value="ECO:0007669"/>
    <property type="project" value="UniProtKB-KW"/>
</dbReference>
<feature type="transmembrane region" description="Helical" evidence="14">
    <location>
        <begin position="199"/>
        <end position="221"/>
    </location>
</feature>
<feature type="domain" description="G-protein coupled receptors family 1 profile" evidence="15">
    <location>
        <begin position="43"/>
        <end position="293"/>
    </location>
</feature>
<feature type="transmembrane region" description="Helical" evidence="14">
    <location>
        <begin position="275"/>
        <end position="295"/>
    </location>
</feature>
<evidence type="ECO:0000256" key="3">
    <source>
        <dbReference type="ARBA" id="ARBA00022606"/>
    </source>
</evidence>
<keyword evidence="10 13" id="KW-0675">Receptor</keyword>
<dbReference type="PROSITE" id="PS00237">
    <property type="entry name" value="G_PROTEIN_RECEP_F1_1"/>
    <property type="match status" value="1"/>
</dbReference>
<dbReference type="Pfam" id="PF13853">
    <property type="entry name" value="7tm_4"/>
    <property type="match status" value="1"/>
</dbReference>
<dbReference type="PRINTS" id="PR00245">
    <property type="entry name" value="OLFACTORYR"/>
</dbReference>
<feature type="transmembrane region" description="Helical" evidence="14">
    <location>
        <begin position="143"/>
        <end position="164"/>
    </location>
</feature>
<evidence type="ECO:0000256" key="1">
    <source>
        <dbReference type="ARBA" id="ARBA00004651"/>
    </source>
</evidence>
<dbReference type="PANTHER" id="PTHR26451">
    <property type="entry name" value="G_PROTEIN_RECEP_F1_2 DOMAIN-CONTAINING PROTEIN"/>
    <property type="match status" value="1"/>
</dbReference>
<feature type="transmembrane region" description="Helical" evidence="14">
    <location>
        <begin position="242"/>
        <end position="263"/>
    </location>
</feature>
<protein>
    <recommendedName>
        <fullName evidence="14">Olfactory receptor</fullName>
    </recommendedName>
</protein>
<name>A0ABD1KC58_9TELE</name>
<evidence type="ECO:0000256" key="4">
    <source>
        <dbReference type="ARBA" id="ARBA00022692"/>
    </source>
</evidence>
<dbReference type="EMBL" id="JBHFQA010000007">
    <property type="protein sequence ID" value="KAL2096698.1"/>
    <property type="molecule type" value="Genomic_DNA"/>
</dbReference>
<evidence type="ECO:0000256" key="2">
    <source>
        <dbReference type="ARBA" id="ARBA00022475"/>
    </source>
</evidence>
<evidence type="ECO:0000256" key="5">
    <source>
        <dbReference type="ARBA" id="ARBA00022725"/>
    </source>
</evidence>
<proteinExistence type="inferred from homology"/>
<evidence type="ECO:0000256" key="12">
    <source>
        <dbReference type="ARBA" id="ARBA00023224"/>
    </source>
</evidence>
<dbReference type="FunFam" id="1.20.1070.10:FF:000024">
    <property type="entry name" value="Olfactory receptor"/>
    <property type="match status" value="1"/>
</dbReference>
<keyword evidence="2 14" id="KW-1003">Cell membrane</keyword>
<dbReference type="PANTHER" id="PTHR26451:SF881">
    <property type="entry name" value="ODORANT RECEPTOR-RELATED"/>
    <property type="match status" value="1"/>
</dbReference>
<dbReference type="PROSITE" id="PS50262">
    <property type="entry name" value="G_PROTEIN_RECEP_F1_2"/>
    <property type="match status" value="1"/>
</dbReference>
<evidence type="ECO:0000256" key="13">
    <source>
        <dbReference type="RuleBase" id="RU000688"/>
    </source>
</evidence>
<dbReference type="InterPro" id="IPR052921">
    <property type="entry name" value="GPCR1_Superfamily_Member"/>
</dbReference>
<evidence type="ECO:0000256" key="9">
    <source>
        <dbReference type="ARBA" id="ARBA00023157"/>
    </source>
</evidence>
<dbReference type="InterPro" id="IPR017452">
    <property type="entry name" value="GPCR_Rhodpsn_7TM"/>
</dbReference>